<evidence type="ECO:0000256" key="1">
    <source>
        <dbReference type="ARBA" id="ARBA00022723"/>
    </source>
</evidence>
<dbReference type="EMBL" id="JAUZQC010000016">
    <property type="protein sequence ID" value="KAK5857715.1"/>
    <property type="molecule type" value="Genomic_DNA"/>
</dbReference>
<dbReference type="GO" id="GO:0010468">
    <property type="term" value="P:regulation of gene expression"/>
    <property type="evidence" value="ECO:0007669"/>
    <property type="project" value="TreeGrafter"/>
</dbReference>
<sequence length="90" mass="9984">MCIKAALCLHSSPRLFCLSCAAEKVSSLGKDWHKMCLKCDRCNKLLNAGGHAEVSGTPQVLGHQYYATNTTPPILRHQYYAYNTVLSLQI</sequence>
<dbReference type="AlphaFoldDB" id="A0AAN7XBK4"/>
<dbReference type="PANTHER" id="PTHR46074">
    <property type="entry name" value="CYSTEINE-RICH PROTEIN CRIP FAMILY MEMBER"/>
    <property type="match status" value="1"/>
</dbReference>
<evidence type="ECO:0000313" key="6">
    <source>
        <dbReference type="Proteomes" id="UP001346869"/>
    </source>
</evidence>
<gene>
    <name evidence="5" type="ORF">PBY51_010941</name>
</gene>
<name>A0AAN7XBK4_ELEMC</name>
<evidence type="ECO:0000256" key="2">
    <source>
        <dbReference type="ARBA" id="ARBA00022833"/>
    </source>
</evidence>
<keyword evidence="6" id="KW-1185">Reference proteome</keyword>
<comment type="caution">
    <text evidence="5">The sequence shown here is derived from an EMBL/GenBank/DDBJ whole genome shotgun (WGS) entry which is preliminary data.</text>
</comment>
<dbReference type="GO" id="GO:0008270">
    <property type="term" value="F:zinc ion binding"/>
    <property type="evidence" value="ECO:0007669"/>
    <property type="project" value="TreeGrafter"/>
</dbReference>
<accession>A0AAN7XBK4</accession>
<proteinExistence type="predicted"/>
<organism evidence="5 6">
    <name type="scientific">Eleginops maclovinus</name>
    <name type="common">Patagonian blennie</name>
    <name type="synonym">Eleginus maclovinus</name>
    <dbReference type="NCBI Taxonomy" id="56733"/>
    <lineage>
        <taxon>Eukaryota</taxon>
        <taxon>Metazoa</taxon>
        <taxon>Chordata</taxon>
        <taxon>Craniata</taxon>
        <taxon>Vertebrata</taxon>
        <taxon>Euteleostomi</taxon>
        <taxon>Actinopterygii</taxon>
        <taxon>Neopterygii</taxon>
        <taxon>Teleostei</taxon>
        <taxon>Neoteleostei</taxon>
        <taxon>Acanthomorphata</taxon>
        <taxon>Eupercaria</taxon>
        <taxon>Perciformes</taxon>
        <taxon>Notothenioidei</taxon>
        <taxon>Eleginopidae</taxon>
        <taxon>Eleginops</taxon>
    </lineage>
</organism>
<dbReference type="PANTHER" id="PTHR46074:SF3">
    <property type="entry name" value="CYSTEINE-RICH PROTEIN 1"/>
    <property type="match status" value="1"/>
</dbReference>
<reference evidence="5 6" key="1">
    <citation type="journal article" date="2023" name="Genes (Basel)">
        <title>Chromosome-Level Genome Assembly and Circadian Gene Repertoire of the Patagonia Blennie Eleginops maclovinus-The Closest Ancestral Proxy of Antarctic Cryonotothenioids.</title>
        <authorList>
            <person name="Cheng C.C."/>
            <person name="Rivera-Colon A.G."/>
            <person name="Minhas B.F."/>
            <person name="Wilson L."/>
            <person name="Rayamajhi N."/>
            <person name="Vargas-Chacoff L."/>
            <person name="Catchen J.M."/>
        </authorList>
    </citation>
    <scope>NUCLEOTIDE SEQUENCE [LARGE SCALE GENOMIC DNA]</scope>
    <source>
        <strain evidence="5">JMC-PN-2008</strain>
    </source>
</reference>
<evidence type="ECO:0000259" key="4">
    <source>
        <dbReference type="Pfam" id="PF00412"/>
    </source>
</evidence>
<keyword evidence="1" id="KW-0479">Metal-binding</keyword>
<dbReference type="Proteomes" id="UP001346869">
    <property type="component" value="Unassembled WGS sequence"/>
</dbReference>
<dbReference type="Pfam" id="PF00412">
    <property type="entry name" value="LIM"/>
    <property type="match status" value="1"/>
</dbReference>
<evidence type="ECO:0000256" key="3">
    <source>
        <dbReference type="ARBA" id="ARBA00023038"/>
    </source>
</evidence>
<keyword evidence="3" id="KW-0440">LIM domain</keyword>
<dbReference type="InterPro" id="IPR001781">
    <property type="entry name" value="Znf_LIM"/>
</dbReference>
<feature type="domain" description="LIM zinc-binding" evidence="4">
    <location>
        <begin position="23"/>
        <end position="59"/>
    </location>
</feature>
<reference evidence="5 6" key="2">
    <citation type="journal article" date="2023" name="Mol. Biol. Evol.">
        <title>Genomics of Secondarily Temperate Adaptation in the Only Non-Antarctic Icefish.</title>
        <authorList>
            <person name="Rivera-Colon A.G."/>
            <person name="Rayamajhi N."/>
            <person name="Minhas B.F."/>
            <person name="Madrigal G."/>
            <person name="Bilyk K.T."/>
            <person name="Yoon V."/>
            <person name="Hune M."/>
            <person name="Gregory S."/>
            <person name="Cheng C.H.C."/>
            <person name="Catchen J.M."/>
        </authorList>
    </citation>
    <scope>NUCLEOTIDE SEQUENCE [LARGE SCALE GENOMIC DNA]</scope>
    <source>
        <strain evidence="5">JMC-PN-2008</strain>
    </source>
</reference>
<dbReference type="GO" id="GO:0008630">
    <property type="term" value="P:intrinsic apoptotic signaling pathway in response to DNA damage"/>
    <property type="evidence" value="ECO:0007669"/>
    <property type="project" value="TreeGrafter"/>
</dbReference>
<protein>
    <recommendedName>
        <fullName evidence="4">LIM zinc-binding domain-containing protein</fullName>
    </recommendedName>
</protein>
<dbReference type="Gene3D" id="2.10.110.10">
    <property type="entry name" value="Cysteine Rich Protein"/>
    <property type="match status" value="1"/>
</dbReference>
<evidence type="ECO:0000313" key="5">
    <source>
        <dbReference type="EMBL" id="KAK5857715.1"/>
    </source>
</evidence>
<keyword evidence="2" id="KW-0862">Zinc</keyword>